<feature type="region of interest" description="Disordered" evidence="2">
    <location>
        <begin position="21"/>
        <end position="43"/>
    </location>
</feature>
<evidence type="ECO:0000256" key="1">
    <source>
        <dbReference type="PROSITE-ProRule" id="PRU00047"/>
    </source>
</evidence>
<dbReference type="PROSITE" id="PS50994">
    <property type="entry name" value="INTEGRASE"/>
    <property type="match status" value="1"/>
</dbReference>
<dbReference type="InterPro" id="IPR012337">
    <property type="entry name" value="RNaseH-like_sf"/>
</dbReference>
<dbReference type="CDD" id="cd09272">
    <property type="entry name" value="RNase_HI_RT_Ty1"/>
    <property type="match status" value="1"/>
</dbReference>
<evidence type="ECO:0000313" key="6">
    <source>
        <dbReference type="Proteomes" id="UP001151760"/>
    </source>
</evidence>
<dbReference type="InterPro" id="IPR057670">
    <property type="entry name" value="SH3_retrovirus"/>
</dbReference>
<reference evidence="5" key="1">
    <citation type="journal article" date="2022" name="Int. J. Mol. Sci.">
        <title>Draft Genome of Tanacetum Coccineum: Genomic Comparison of Closely Related Tanacetum-Family Plants.</title>
        <authorList>
            <person name="Yamashiro T."/>
            <person name="Shiraishi A."/>
            <person name="Nakayama K."/>
            <person name="Satake H."/>
        </authorList>
    </citation>
    <scope>NUCLEOTIDE SEQUENCE</scope>
</reference>
<dbReference type="InterPro" id="IPR036875">
    <property type="entry name" value="Znf_CCHC_sf"/>
</dbReference>
<keyword evidence="1" id="KW-0479">Metal-binding</keyword>
<dbReference type="SMART" id="SM00343">
    <property type="entry name" value="ZnF_C2HC"/>
    <property type="match status" value="1"/>
</dbReference>
<reference evidence="5" key="2">
    <citation type="submission" date="2022-01" db="EMBL/GenBank/DDBJ databases">
        <authorList>
            <person name="Yamashiro T."/>
            <person name="Shiraishi A."/>
            <person name="Satake H."/>
            <person name="Nakayama K."/>
        </authorList>
    </citation>
    <scope>NUCLEOTIDE SEQUENCE</scope>
</reference>
<gene>
    <name evidence="5" type="ORF">Tco_0751587</name>
</gene>
<dbReference type="InterPro" id="IPR001878">
    <property type="entry name" value="Znf_CCHC"/>
</dbReference>
<feature type="domain" description="CCHC-type" evidence="3">
    <location>
        <begin position="7"/>
        <end position="22"/>
    </location>
</feature>
<dbReference type="InterPro" id="IPR039537">
    <property type="entry name" value="Retrotran_Ty1/copia-like"/>
</dbReference>
<dbReference type="PANTHER" id="PTHR42648:SF30">
    <property type="entry name" value="RIBONUCLEASE H-LIKE DOMAIN, GAG-PRE-INTEGRASE DOMAIN PROTEIN-RELATED"/>
    <property type="match status" value="1"/>
</dbReference>
<dbReference type="InterPro" id="IPR036397">
    <property type="entry name" value="RNaseH_sf"/>
</dbReference>
<keyword evidence="1" id="KW-0863">Zinc-finger</keyword>
<dbReference type="Proteomes" id="UP001151760">
    <property type="component" value="Unassembled WGS sequence"/>
</dbReference>
<accession>A0ABQ4Z616</accession>
<dbReference type="InterPro" id="IPR001584">
    <property type="entry name" value="Integrase_cat-core"/>
</dbReference>
<comment type="caution">
    <text evidence="5">The sequence shown here is derived from an EMBL/GenBank/DDBJ whole genome shotgun (WGS) entry which is preliminary data.</text>
</comment>
<evidence type="ECO:0000256" key="2">
    <source>
        <dbReference type="SAM" id="MobiDB-lite"/>
    </source>
</evidence>
<dbReference type="Gene3D" id="3.30.420.10">
    <property type="entry name" value="Ribonuclease H-like superfamily/Ribonuclease H"/>
    <property type="match status" value="1"/>
</dbReference>
<dbReference type="SUPFAM" id="SSF57756">
    <property type="entry name" value="Retrovirus zinc finger-like domains"/>
    <property type="match status" value="1"/>
</dbReference>
<evidence type="ECO:0000313" key="5">
    <source>
        <dbReference type="EMBL" id="GJS85046.1"/>
    </source>
</evidence>
<feature type="domain" description="Integrase catalytic" evidence="4">
    <location>
        <begin position="1"/>
        <end position="84"/>
    </location>
</feature>
<organism evidence="5 6">
    <name type="scientific">Tanacetum coccineum</name>
    <dbReference type="NCBI Taxonomy" id="301880"/>
    <lineage>
        <taxon>Eukaryota</taxon>
        <taxon>Viridiplantae</taxon>
        <taxon>Streptophyta</taxon>
        <taxon>Embryophyta</taxon>
        <taxon>Tracheophyta</taxon>
        <taxon>Spermatophyta</taxon>
        <taxon>Magnoliopsida</taxon>
        <taxon>eudicotyledons</taxon>
        <taxon>Gunneridae</taxon>
        <taxon>Pentapetalae</taxon>
        <taxon>asterids</taxon>
        <taxon>campanulids</taxon>
        <taxon>Asterales</taxon>
        <taxon>Asteraceae</taxon>
        <taxon>Asteroideae</taxon>
        <taxon>Anthemideae</taxon>
        <taxon>Anthemidinae</taxon>
        <taxon>Tanacetum</taxon>
    </lineage>
</organism>
<evidence type="ECO:0000259" key="3">
    <source>
        <dbReference type="PROSITE" id="PS50158"/>
    </source>
</evidence>
<dbReference type="Pfam" id="PF25597">
    <property type="entry name" value="SH3_retrovirus"/>
    <property type="match status" value="1"/>
</dbReference>
<evidence type="ECO:0000259" key="4">
    <source>
        <dbReference type="PROSITE" id="PS50994"/>
    </source>
</evidence>
<dbReference type="PROSITE" id="PS50158">
    <property type="entry name" value="ZF_CCHC"/>
    <property type="match status" value="1"/>
</dbReference>
<protein>
    <submittedName>
        <fullName evidence="5">Zinc finger, CCHC-type containing protein</fullName>
    </submittedName>
</protein>
<keyword evidence="1" id="KW-0862">Zinc</keyword>
<dbReference type="SUPFAM" id="SSF53098">
    <property type="entry name" value="Ribonuclease H-like"/>
    <property type="match status" value="1"/>
</dbReference>
<dbReference type="EMBL" id="BQNB010011021">
    <property type="protein sequence ID" value="GJS85046.1"/>
    <property type="molecule type" value="Genomic_DNA"/>
</dbReference>
<proteinExistence type="predicted"/>
<sequence>MKPKLECWKCGKTSHFKRDCRSGNKKNANAGGSGKGSKDHSQDQGIIHETTAPYTPQQNGVAERKNRALKEMVNYMLSYSGLSEGAVVRLPDLKRKTLAEKGIDCIFVGYAEHTMEFWFYVIEPNDSVSINLILESRDAIFDENRFSLILRPNDIILKSDKSQRGDHSDDVPSEIHEPRKETYNEAMHLRDYAFGKMQLAMKIGSIMEINNMGLLDLPLVVNLEEVYMKQPEGFVMPGNEHKVCKLVKSLYGLEIANLCSGIKKFSLKDMEKADSYPWGTALASNNRVFKTERYYELLSFIYMGYLSVLEGYLDASWINHVEDSSSMSGWVFLLGGGAISWASKKQTCITGSTMESEFVALAAAGKEAEWLRNLIHKIHI</sequence>
<keyword evidence="6" id="KW-1185">Reference proteome</keyword>
<name>A0ABQ4Z616_9ASTR</name>
<dbReference type="PANTHER" id="PTHR42648">
    <property type="entry name" value="TRANSPOSASE, PUTATIVE-RELATED"/>
    <property type="match status" value="1"/>
</dbReference>